<evidence type="ECO:0000256" key="3">
    <source>
        <dbReference type="PROSITE-ProRule" id="PRU01091"/>
    </source>
</evidence>
<dbReference type="PANTHER" id="PTHR36842:SF1">
    <property type="entry name" value="PROTEIN TOLB"/>
    <property type="match status" value="1"/>
</dbReference>
<evidence type="ECO:0000313" key="6">
    <source>
        <dbReference type="EMBL" id="MDT0604619.1"/>
    </source>
</evidence>
<feature type="DNA-binding region" description="OmpR/PhoB-type" evidence="3">
    <location>
        <begin position="1"/>
        <end position="91"/>
    </location>
</feature>
<evidence type="ECO:0000256" key="2">
    <source>
        <dbReference type="ARBA" id="ARBA00023125"/>
    </source>
</evidence>
<name>A0ABU3A3T4_9GAMM</name>
<dbReference type="PROSITE" id="PS51755">
    <property type="entry name" value="OMPR_PHOB"/>
    <property type="match status" value="1"/>
</dbReference>
<dbReference type="RefSeq" id="WP_311583047.1">
    <property type="nucleotide sequence ID" value="NZ_JAVRIF010000008.1"/>
</dbReference>
<sequence length="702" mass="80717">MIPIEYAIKFEDHSKQSIQPKFIEVLCYLAKHFPRVIPREELIENVWAGNSYVGEKALTNAIWHLRQSLKGSNNEDETIETIRKVGYRLLVAPQYIDNNADDNAPVSSQDNYLSTLTQPKSLVFACVVFLVLGLMFSLFKTPQNFDQAVIKQITKSPGSELFPSPSPDGTQVVFKWLTDKHNSNLYIKDRNNPQLSPKQLTFGNAYVGHSVWSNDGQYLYFSRKDKSNDSCQVIQLKVLTQQEKPIVDCPTKGGYYYLDISPDDNTLAFHGYREPADESGIYFIDLTNNESQPVRFSCSNNCDYKERDFAFSPDGKSIAVTRRINRFNENIYLVNLATKELEQLTKGEEDIVGLTWHPDGEKLVFGAQRADIRRGYVLDINSKAISNFQFEGFSYPAFARKSKELFYQQRYEKYYLASLPLGNNVASSPFPIIESEFSHLDPHYSTKQDRIAYASNESGFYELWISDTQGLNRQQLTFLKQTIRYPRWSHSGDKIAFLGPVESDKADKIYIYDLTTNTLSIVPSMHQIHNRPTWSWDDNAIISAVYEKEYVDLHYINIVTGDSTRLSNDGSRFGIMTSPTTLLYTGERKGLWQLELAFENQKLFNNYANNQPLNKVSGKIFKTTYTWDHTEQGVYFHQKYDKHHQISFYNYAEQQSTPILRLPRSTLRTSTTLSKIAKNNELLFSRAYSPQADIKSLSHPLL</sequence>
<dbReference type="SMART" id="SM00862">
    <property type="entry name" value="Trans_reg_C"/>
    <property type="match status" value="1"/>
</dbReference>
<dbReference type="InterPro" id="IPR011042">
    <property type="entry name" value="6-blade_b-propeller_TolB-like"/>
</dbReference>
<dbReference type="SUPFAM" id="SSF46894">
    <property type="entry name" value="C-terminal effector domain of the bipartite response regulators"/>
    <property type="match status" value="1"/>
</dbReference>
<comment type="caution">
    <text evidence="6">The sequence shown here is derived from an EMBL/GenBank/DDBJ whole genome shotgun (WGS) entry which is preliminary data.</text>
</comment>
<feature type="transmembrane region" description="Helical" evidence="4">
    <location>
        <begin position="122"/>
        <end position="139"/>
    </location>
</feature>
<dbReference type="PANTHER" id="PTHR36842">
    <property type="entry name" value="PROTEIN TOLB HOMOLOG"/>
    <property type="match status" value="1"/>
</dbReference>
<dbReference type="Gene3D" id="1.10.10.10">
    <property type="entry name" value="Winged helix-like DNA-binding domain superfamily/Winged helix DNA-binding domain"/>
    <property type="match status" value="1"/>
</dbReference>
<dbReference type="SUPFAM" id="SSF82171">
    <property type="entry name" value="DPP6 N-terminal domain-like"/>
    <property type="match status" value="1"/>
</dbReference>
<organism evidence="6 7">
    <name type="scientific">Thalassotalea castellviae</name>
    <dbReference type="NCBI Taxonomy" id="3075612"/>
    <lineage>
        <taxon>Bacteria</taxon>
        <taxon>Pseudomonadati</taxon>
        <taxon>Pseudomonadota</taxon>
        <taxon>Gammaproteobacteria</taxon>
        <taxon>Alteromonadales</taxon>
        <taxon>Colwelliaceae</taxon>
        <taxon>Thalassotalea</taxon>
    </lineage>
</organism>
<keyword evidence="7" id="KW-1185">Reference proteome</keyword>
<dbReference type="InterPro" id="IPR036388">
    <property type="entry name" value="WH-like_DNA-bd_sf"/>
</dbReference>
<dbReference type="Pfam" id="PF00486">
    <property type="entry name" value="Trans_reg_C"/>
    <property type="match status" value="1"/>
</dbReference>
<gene>
    <name evidence="6" type="ORF">RM573_13495</name>
</gene>
<dbReference type="InterPro" id="IPR011659">
    <property type="entry name" value="WD40"/>
</dbReference>
<accession>A0ABU3A3T4</accession>
<dbReference type="InterPro" id="IPR001867">
    <property type="entry name" value="OmpR/PhoB-type_DNA-bd"/>
</dbReference>
<evidence type="ECO:0000256" key="1">
    <source>
        <dbReference type="ARBA" id="ARBA00009820"/>
    </source>
</evidence>
<feature type="domain" description="OmpR/PhoB-type" evidence="5">
    <location>
        <begin position="1"/>
        <end position="91"/>
    </location>
</feature>
<dbReference type="Gene3D" id="2.120.10.30">
    <property type="entry name" value="TolB, C-terminal domain"/>
    <property type="match status" value="3"/>
</dbReference>
<keyword evidence="4" id="KW-0812">Transmembrane</keyword>
<evidence type="ECO:0000259" key="5">
    <source>
        <dbReference type="PROSITE" id="PS51755"/>
    </source>
</evidence>
<keyword evidence="2 3" id="KW-0238">DNA-binding</keyword>
<dbReference type="CDD" id="cd00383">
    <property type="entry name" value="trans_reg_C"/>
    <property type="match status" value="1"/>
</dbReference>
<evidence type="ECO:0000313" key="7">
    <source>
        <dbReference type="Proteomes" id="UP001266357"/>
    </source>
</evidence>
<dbReference type="EMBL" id="JAVRIF010000008">
    <property type="protein sequence ID" value="MDT0604619.1"/>
    <property type="molecule type" value="Genomic_DNA"/>
</dbReference>
<reference evidence="6 7" key="1">
    <citation type="submission" date="2023-09" db="EMBL/GenBank/DDBJ databases">
        <authorList>
            <person name="Rey-Velasco X."/>
        </authorList>
    </citation>
    <scope>NUCLEOTIDE SEQUENCE [LARGE SCALE GENOMIC DNA]</scope>
    <source>
        <strain evidence="6 7">W431</strain>
    </source>
</reference>
<dbReference type="Pfam" id="PF07676">
    <property type="entry name" value="PD40"/>
    <property type="match status" value="4"/>
</dbReference>
<comment type="similarity">
    <text evidence="1">Belongs to the TolB family.</text>
</comment>
<dbReference type="InterPro" id="IPR016032">
    <property type="entry name" value="Sig_transdc_resp-reg_C-effctor"/>
</dbReference>
<proteinExistence type="inferred from homology"/>
<keyword evidence="4" id="KW-1133">Transmembrane helix</keyword>
<keyword evidence="4" id="KW-0472">Membrane</keyword>
<protein>
    <submittedName>
        <fullName evidence="6">Winged helix-turn-helix domain-containing protein</fullName>
    </submittedName>
</protein>
<evidence type="ECO:0000256" key="4">
    <source>
        <dbReference type="SAM" id="Phobius"/>
    </source>
</evidence>
<dbReference type="Proteomes" id="UP001266357">
    <property type="component" value="Unassembled WGS sequence"/>
</dbReference>